<proteinExistence type="predicted"/>
<sequence length="218" mass="25136">MIKLKEDSIKSYNGKKNERNAIINLRITRLLAMHKLEKINAVTELKEITSNRVENKKLKKEESSLPTNKEGLYKNKDLNNMNKGKPEYKSIKLETNTRNNSQIQKSSKKNKISGCNPCILDKYFEKKIFSAYDYACKRGSNKKLNENFSKMKACRRICLLFIPSILFILCVPTIFLVDKAVYIAMVFFVIGSVLMLQVLLKIVIYSCLSRKHPSGENK</sequence>
<dbReference type="AlphaFoldDB" id="A0A1A8WQK4"/>
<protein>
    <submittedName>
        <fullName evidence="3">Uncharacterized protein</fullName>
    </submittedName>
</protein>
<keyword evidence="2" id="KW-1133">Transmembrane helix</keyword>
<keyword evidence="2" id="KW-0812">Transmembrane</keyword>
<evidence type="ECO:0000313" key="4">
    <source>
        <dbReference type="Proteomes" id="UP000078560"/>
    </source>
</evidence>
<feature type="region of interest" description="Disordered" evidence="1">
    <location>
        <begin position="57"/>
        <end position="78"/>
    </location>
</feature>
<dbReference type="InterPro" id="IPR022139">
    <property type="entry name" value="Fam-L/Fam-M-like_plasmodium"/>
</dbReference>
<accession>A0A1A8WQK4</accession>
<feature type="transmembrane region" description="Helical" evidence="2">
    <location>
        <begin position="183"/>
        <end position="208"/>
    </location>
</feature>
<evidence type="ECO:0000313" key="3">
    <source>
        <dbReference type="EMBL" id="SBS95174.1"/>
    </source>
</evidence>
<gene>
    <name evidence="3" type="ORF">POVCU2_0093740</name>
</gene>
<evidence type="ECO:0000256" key="1">
    <source>
        <dbReference type="SAM" id="MobiDB-lite"/>
    </source>
</evidence>
<feature type="transmembrane region" description="Helical" evidence="2">
    <location>
        <begin position="157"/>
        <end position="177"/>
    </location>
</feature>
<organism evidence="3 4">
    <name type="scientific">Plasmodium ovale curtisi</name>
    <dbReference type="NCBI Taxonomy" id="864141"/>
    <lineage>
        <taxon>Eukaryota</taxon>
        <taxon>Sar</taxon>
        <taxon>Alveolata</taxon>
        <taxon>Apicomplexa</taxon>
        <taxon>Aconoidasida</taxon>
        <taxon>Haemosporida</taxon>
        <taxon>Plasmodiidae</taxon>
        <taxon>Plasmodium</taxon>
        <taxon>Plasmodium (Plasmodium)</taxon>
    </lineage>
</organism>
<dbReference type="Pfam" id="PF12420">
    <property type="entry name" value="DUF3671"/>
    <property type="match status" value="1"/>
</dbReference>
<evidence type="ECO:0000256" key="2">
    <source>
        <dbReference type="SAM" id="Phobius"/>
    </source>
</evidence>
<dbReference type="EMBL" id="FLQU01001958">
    <property type="protein sequence ID" value="SBS95174.1"/>
    <property type="molecule type" value="Genomic_DNA"/>
</dbReference>
<reference evidence="4" key="1">
    <citation type="submission" date="2016-05" db="EMBL/GenBank/DDBJ databases">
        <authorList>
            <person name="Naeem Raeece"/>
        </authorList>
    </citation>
    <scope>NUCLEOTIDE SEQUENCE [LARGE SCALE GENOMIC DNA]</scope>
</reference>
<keyword evidence="2" id="KW-0472">Membrane</keyword>
<name>A0A1A8WQK4_PLAOA</name>
<dbReference type="Proteomes" id="UP000078560">
    <property type="component" value="Unassembled WGS sequence"/>
</dbReference>